<evidence type="ECO:0000313" key="8">
    <source>
        <dbReference type="EMBL" id="EAT84293.2"/>
    </source>
</evidence>
<evidence type="ECO:0000256" key="1">
    <source>
        <dbReference type="ARBA" id="ARBA00004141"/>
    </source>
</evidence>
<evidence type="ECO:0000256" key="7">
    <source>
        <dbReference type="SAM" id="Phobius"/>
    </source>
</evidence>
<protein>
    <submittedName>
        <fullName evidence="8">Uncharacterized protein</fullName>
    </submittedName>
</protein>
<dbReference type="AlphaFoldDB" id="Q0UJP7"/>
<evidence type="ECO:0000313" key="9">
    <source>
        <dbReference type="Proteomes" id="UP000001055"/>
    </source>
</evidence>
<accession>Q0UJP7</accession>
<evidence type="ECO:0000256" key="2">
    <source>
        <dbReference type="ARBA" id="ARBA00007262"/>
    </source>
</evidence>
<evidence type="ECO:0000256" key="5">
    <source>
        <dbReference type="ARBA" id="ARBA00023136"/>
    </source>
</evidence>
<dbReference type="PANTHER" id="PTHR16932:SF18">
    <property type="entry name" value="INTERFERON, ALPHA-INDUCIBLE PROTEIN 27-LIKE 2"/>
    <property type="match status" value="1"/>
</dbReference>
<feature type="transmembrane region" description="Helical" evidence="7">
    <location>
        <begin position="209"/>
        <end position="229"/>
    </location>
</feature>
<dbReference type="GeneID" id="5975242"/>
<dbReference type="PANTHER" id="PTHR16932">
    <property type="entry name" value="INTERFERON ALPHA-INDUCIBLE PROTEIN 27"/>
    <property type="match status" value="1"/>
</dbReference>
<comment type="subcellular location">
    <subcellularLocation>
        <location evidence="1">Membrane</location>
        <topology evidence="1">Multi-pass membrane protein</topology>
    </subcellularLocation>
</comment>
<evidence type="ECO:0000256" key="4">
    <source>
        <dbReference type="ARBA" id="ARBA00022989"/>
    </source>
</evidence>
<keyword evidence="5 7" id="KW-0472">Membrane</keyword>
<dbReference type="Gene3D" id="6.10.110.10">
    <property type="match status" value="1"/>
</dbReference>
<dbReference type="InParanoid" id="Q0UJP7"/>
<feature type="transmembrane region" description="Helical" evidence="7">
    <location>
        <begin position="262"/>
        <end position="289"/>
    </location>
</feature>
<comment type="similarity">
    <text evidence="2">Belongs to the IFI6/IFI27 family.</text>
</comment>
<proteinExistence type="inferred from homology"/>
<evidence type="ECO:0000256" key="6">
    <source>
        <dbReference type="SAM" id="MobiDB-lite"/>
    </source>
</evidence>
<dbReference type="GO" id="GO:0016020">
    <property type="term" value="C:membrane"/>
    <property type="evidence" value="ECO:0007669"/>
    <property type="project" value="UniProtKB-SubCell"/>
</dbReference>
<feature type="compositionally biased region" description="Low complexity" evidence="6">
    <location>
        <begin position="116"/>
        <end position="130"/>
    </location>
</feature>
<keyword evidence="4 7" id="KW-1133">Transmembrane helix</keyword>
<dbReference type="RefSeq" id="XP_001798344.1">
    <property type="nucleotide sequence ID" value="XM_001798292.1"/>
</dbReference>
<dbReference type="EMBL" id="CH445336">
    <property type="protein sequence ID" value="EAT84293.2"/>
    <property type="molecule type" value="Genomic_DNA"/>
</dbReference>
<feature type="region of interest" description="Disordered" evidence="6">
    <location>
        <begin position="99"/>
        <end position="140"/>
    </location>
</feature>
<feature type="transmembrane region" description="Helical" evidence="7">
    <location>
        <begin position="330"/>
        <end position="347"/>
    </location>
</feature>
<sequence length="362" mass="38578">MGGECEAMSLFMTIEVQTQVLESTKRADKDDRINGHCDMFSSYRPVEDSIYDDQSLIFTTSAAAPPKQKVRVANTTRKSTIQKSPRSLFKMGNLFSSSEAERPEGFDAAESETSEHSSAPSDASSIDGDSCTLPDPRDEVPRSSAINQLAHLRNPFQVAFQAVLNKVQLLASRAHDAVANAVSQLRKLGVIEVAKEVGTWMKAHPAETAAIIVFIAVLASTPAILGAMGFTTAGIAAGIQSGIGSVAAGSVFAICQSAMMGGYGIFIFGALPTLSAALAWAGTAVWTWWKGSGSTEGEEAGSETDPDSEVALVKPEVPTMSIAKELATDFAQILKLGAIFVAATAVYRYRRWQNARRTDLDT</sequence>
<reference evidence="9" key="1">
    <citation type="journal article" date="2007" name="Plant Cell">
        <title>Dothideomycete-plant interactions illuminated by genome sequencing and EST analysis of the wheat pathogen Stagonospora nodorum.</title>
        <authorList>
            <person name="Hane J.K."/>
            <person name="Lowe R.G."/>
            <person name="Solomon P.S."/>
            <person name="Tan K.C."/>
            <person name="Schoch C.L."/>
            <person name="Spatafora J.W."/>
            <person name="Crous P.W."/>
            <person name="Kodira C."/>
            <person name="Birren B.W."/>
            <person name="Galagan J.E."/>
            <person name="Torriani S.F."/>
            <person name="McDonald B.A."/>
            <person name="Oliver R.P."/>
        </authorList>
    </citation>
    <scope>NUCLEOTIDE SEQUENCE [LARGE SCALE GENOMIC DNA]</scope>
    <source>
        <strain evidence="9">SN15 / ATCC MYA-4574 / FGSC 10173</strain>
    </source>
</reference>
<dbReference type="InterPro" id="IPR038213">
    <property type="entry name" value="IFI6/IFI27-like_sf"/>
</dbReference>
<keyword evidence="3 7" id="KW-0812">Transmembrane</keyword>
<evidence type="ECO:0000256" key="3">
    <source>
        <dbReference type="ARBA" id="ARBA00022692"/>
    </source>
</evidence>
<gene>
    <name evidence="8" type="ORF">SNOG_08017</name>
</gene>
<dbReference type="InterPro" id="IPR009311">
    <property type="entry name" value="IFI6/IFI27-like"/>
</dbReference>
<feature type="transmembrane region" description="Helical" evidence="7">
    <location>
        <begin position="235"/>
        <end position="255"/>
    </location>
</feature>
<dbReference type="KEGG" id="pno:SNOG_08017"/>
<dbReference type="VEuPathDB" id="FungiDB:JI435_080170"/>
<organism evidence="8 9">
    <name type="scientific">Phaeosphaeria nodorum (strain SN15 / ATCC MYA-4574 / FGSC 10173)</name>
    <name type="common">Glume blotch fungus</name>
    <name type="synonym">Parastagonospora nodorum</name>
    <dbReference type="NCBI Taxonomy" id="321614"/>
    <lineage>
        <taxon>Eukaryota</taxon>
        <taxon>Fungi</taxon>
        <taxon>Dikarya</taxon>
        <taxon>Ascomycota</taxon>
        <taxon>Pezizomycotina</taxon>
        <taxon>Dothideomycetes</taxon>
        <taxon>Pleosporomycetidae</taxon>
        <taxon>Pleosporales</taxon>
        <taxon>Pleosporineae</taxon>
        <taxon>Phaeosphaeriaceae</taxon>
        <taxon>Parastagonospora</taxon>
    </lineage>
</organism>
<dbReference type="Proteomes" id="UP000001055">
    <property type="component" value="Unassembled WGS sequence"/>
</dbReference>
<name>Q0UJP7_PHANO</name>